<dbReference type="PROSITE" id="PS50937">
    <property type="entry name" value="HTH_MERR_2"/>
    <property type="match status" value="1"/>
</dbReference>
<feature type="domain" description="HTH merR-type" evidence="3">
    <location>
        <begin position="1"/>
        <end position="69"/>
    </location>
</feature>
<organism evidence="4 5">
    <name type="scientific">Muricoprocola aceti</name>
    <dbReference type="NCBI Taxonomy" id="2981772"/>
    <lineage>
        <taxon>Bacteria</taxon>
        <taxon>Bacillati</taxon>
        <taxon>Bacillota</taxon>
        <taxon>Clostridia</taxon>
        <taxon>Lachnospirales</taxon>
        <taxon>Lachnospiraceae</taxon>
        <taxon>Muricoprocola</taxon>
    </lineage>
</organism>
<dbReference type="Pfam" id="PF13411">
    <property type="entry name" value="MerR_1"/>
    <property type="match status" value="1"/>
</dbReference>
<dbReference type="SMART" id="SM00422">
    <property type="entry name" value="HTH_MERR"/>
    <property type="match status" value="1"/>
</dbReference>
<name>A0ABT2SNA2_9FIRM</name>
<dbReference type="CDD" id="cd01109">
    <property type="entry name" value="HTH_YyaN"/>
    <property type="match status" value="1"/>
</dbReference>
<dbReference type="RefSeq" id="WP_262655225.1">
    <property type="nucleotide sequence ID" value="NZ_JAOQKE010000016.1"/>
</dbReference>
<dbReference type="EMBL" id="JAOQKE010000016">
    <property type="protein sequence ID" value="MCU6725980.1"/>
    <property type="molecule type" value="Genomic_DNA"/>
</dbReference>
<dbReference type="Gene3D" id="1.10.1660.10">
    <property type="match status" value="1"/>
</dbReference>
<dbReference type="PANTHER" id="PTHR30204:SF82">
    <property type="entry name" value="TRANSCRIPTIONAL REGULATOR, MERR FAMILY"/>
    <property type="match status" value="1"/>
</dbReference>
<dbReference type="PANTHER" id="PTHR30204">
    <property type="entry name" value="REDOX-CYCLING DRUG-SENSING TRANSCRIPTIONAL ACTIVATOR SOXR"/>
    <property type="match status" value="1"/>
</dbReference>
<keyword evidence="2" id="KW-0175">Coiled coil</keyword>
<dbReference type="InterPro" id="IPR047057">
    <property type="entry name" value="MerR_fam"/>
</dbReference>
<comment type="caution">
    <text evidence="4">The sequence shown here is derived from an EMBL/GenBank/DDBJ whole genome shotgun (WGS) entry which is preliminary data.</text>
</comment>
<feature type="coiled-coil region" evidence="2">
    <location>
        <begin position="81"/>
        <end position="108"/>
    </location>
</feature>
<dbReference type="SUPFAM" id="SSF46955">
    <property type="entry name" value="Putative DNA-binding domain"/>
    <property type="match status" value="1"/>
</dbReference>
<evidence type="ECO:0000256" key="1">
    <source>
        <dbReference type="ARBA" id="ARBA00023125"/>
    </source>
</evidence>
<reference evidence="4 5" key="1">
    <citation type="journal article" date="2021" name="ISME Commun">
        <title>Automated analysis of genomic sequences facilitates high-throughput and comprehensive description of bacteria.</title>
        <authorList>
            <person name="Hitch T.C.A."/>
        </authorList>
    </citation>
    <scope>NUCLEOTIDE SEQUENCE [LARGE SCALE GENOMIC DNA]</scope>
    <source>
        <strain evidence="4 5">Sanger_29</strain>
    </source>
</reference>
<evidence type="ECO:0000313" key="4">
    <source>
        <dbReference type="EMBL" id="MCU6725980.1"/>
    </source>
</evidence>
<gene>
    <name evidence="4" type="ORF">OCV47_11605</name>
</gene>
<keyword evidence="1" id="KW-0238">DNA-binding</keyword>
<protein>
    <submittedName>
        <fullName evidence="4">MerR family transcriptional regulator</fullName>
    </submittedName>
</protein>
<accession>A0ABT2SNA2</accession>
<sequence length="145" mass="17130">MYTIGQVSEMYNLPISTLRYYDKEGFFPNLMRKGNIRYFSDDELEAIRVIECLKRSGLEIKDIKQFFQWVMEGPSSYGKRKEMFETRKAAVEDEIKALERTLALLKFKCWYYETAIKDGNEDGISAMLPDKLPKEIQKLYDISHE</sequence>
<evidence type="ECO:0000313" key="5">
    <source>
        <dbReference type="Proteomes" id="UP001652338"/>
    </source>
</evidence>
<dbReference type="Proteomes" id="UP001652338">
    <property type="component" value="Unassembled WGS sequence"/>
</dbReference>
<keyword evidence="5" id="KW-1185">Reference proteome</keyword>
<dbReference type="InterPro" id="IPR000551">
    <property type="entry name" value="MerR-type_HTH_dom"/>
</dbReference>
<dbReference type="InterPro" id="IPR009061">
    <property type="entry name" value="DNA-bd_dom_put_sf"/>
</dbReference>
<proteinExistence type="predicted"/>
<evidence type="ECO:0000259" key="3">
    <source>
        <dbReference type="PROSITE" id="PS50937"/>
    </source>
</evidence>
<evidence type="ECO:0000256" key="2">
    <source>
        <dbReference type="SAM" id="Coils"/>
    </source>
</evidence>